<dbReference type="Proteomes" id="UP000094056">
    <property type="component" value="Unassembled WGS sequence"/>
</dbReference>
<comment type="caution">
    <text evidence="2">The sequence shown here is derived from an EMBL/GenBank/DDBJ whole genome shotgun (WGS) entry which is preliminary data.</text>
</comment>
<reference evidence="2 3" key="1">
    <citation type="submission" date="2016-07" db="EMBL/GenBank/DDBJ databases">
        <title>Draft genome of Scalindua rubra, obtained from a brine-seawater interface in the Red Sea, sheds light on salt adaptation in anammox bacteria.</title>
        <authorList>
            <person name="Speth D.R."/>
            <person name="Lagkouvardos I."/>
            <person name="Wang Y."/>
            <person name="Qian P.-Y."/>
            <person name="Dutilh B.E."/>
            <person name="Jetten M.S."/>
        </authorList>
    </citation>
    <scope>NUCLEOTIDE SEQUENCE [LARGE SCALE GENOMIC DNA]</scope>
    <source>
        <strain evidence="2">BSI-1</strain>
    </source>
</reference>
<proteinExistence type="predicted"/>
<dbReference type="AlphaFoldDB" id="A0A1E3X3D8"/>
<feature type="region of interest" description="Disordered" evidence="1">
    <location>
        <begin position="50"/>
        <end position="73"/>
    </location>
</feature>
<evidence type="ECO:0000313" key="2">
    <source>
        <dbReference type="EMBL" id="ODS30127.1"/>
    </source>
</evidence>
<organism evidence="2 3">
    <name type="scientific">Candidatus Scalindua rubra</name>
    <dbReference type="NCBI Taxonomy" id="1872076"/>
    <lineage>
        <taxon>Bacteria</taxon>
        <taxon>Pseudomonadati</taxon>
        <taxon>Planctomycetota</taxon>
        <taxon>Candidatus Brocadiia</taxon>
        <taxon>Candidatus Brocadiales</taxon>
        <taxon>Candidatus Scalinduaceae</taxon>
        <taxon>Candidatus Scalindua</taxon>
    </lineage>
</organism>
<protein>
    <submittedName>
        <fullName evidence="2">Uncharacterized protein</fullName>
    </submittedName>
</protein>
<evidence type="ECO:0000256" key="1">
    <source>
        <dbReference type="SAM" id="MobiDB-lite"/>
    </source>
</evidence>
<sequence>MGTKQEIIPIPGGGRKLGPITSMRLNVAAFISEKIREGELMFTSEAPVIRQVPEDEESEVTIDDDNDDDNCET</sequence>
<evidence type="ECO:0000313" key="3">
    <source>
        <dbReference type="Proteomes" id="UP000094056"/>
    </source>
</evidence>
<dbReference type="EMBL" id="MAYW01000278">
    <property type="protein sequence ID" value="ODS30127.1"/>
    <property type="molecule type" value="Genomic_DNA"/>
</dbReference>
<feature type="compositionally biased region" description="Acidic residues" evidence="1">
    <location>
        <begin position="54"/>
        <end position="73"/>
    </location>
</feature>
<accession>A0A1E3X3D8</accession>
<name>A0A1E3X3D8_9BACT</name>
<gene>
    <name evidence="2" type="ORF">SCARUB_04764</name>
</gene>